<evidence type="ECO:0000313" key="2">
    <source>
        <dbReference type="EMBL" id="KAA0892167.1"/>
    </source>
</evidence>
<dbReference type="Pfam" id="PF12732">
    <property type="entry name" value="YtxH"/>
    <property type="match status" value="1"/>
</dbReference>
<evidence type="ECO:0000313" key="3">
    <source>
        <dbReference type="Proteomes" id="UP000324298"/>
    </source>
</evidence>
<keyword evidence="1" id="KW-0472">Membrane</keyword>
<dbReference type="OrthoDB" id="5397510at2"/>
<proteinExistence type="predicted"/>
<evidence type="ECO:0000256" key="1">
    <source>
        <dbReference type="SAM" id="Phobius"/>
    </source>
</evidence>
<keyword evidence="1" id="KW-0812">Transmembrane</keyword>
<dbReference type="InterPro" id="IPR052928">
    <property type="entry name" value="Desiccation-related_membrane"/>
</dbReference>
<dbReference type="Proteomes" id="UP000324298">
    <property type="component" value="Unassembled WGS sequence"/>
</dbReference>
<dbReference type="RefSeq" id="WP_149307104.1">
    <property type="nucleotide sequence ID" value="NZ_SRSD01000004.1"/>
</dbReference>
<protein>
    <submittedName>
        <fullName evidence="2">YtxH domain-containing protein</fullName>
    </submittedName>
</protein>
<gene>
    <name evidence="2" type="ORF">ET418_08170</name>
</gene>
<accession>A0A5A9XG82</accession>
<keyword evidence="1" id="KW-1133">Transmembrane helix</keyword>
<dbReference type="InterPro" id="IPR024623">
    <property type="entry name" value="YtxH"/>
</dbReference>
<name>A0A5A9XG82_9BACT</name>
<dbReference type="AlphaFoldDB" id="A0A5A9XG82"/>
<reference evidence="2 3" key="1">
    <citation type="submission" date="2019-04" db="EMBL/GenBank/DDBJ databases">
        <title>Geobacter ruber sp. nov., ferric-reducing bacteria isolated from paddy soil.</title>
        <authorList>
            <person name="Xu Z."/>
            <person name="Masuda Y."/>
            <person name="Itoh H."/>
            <person name="Senoo K."/>
        </authorList>
    </citation>
    <scope>NUCLEOTIDE SEQUENCE [LARGE SCALE GENOMIC DNA]</scope>
    <source>
        <strain evidence="2 3">Red88</strain>
    </source>
</reference>
<dbReference type="EMBL" id="SRSD01000004">
    <property type="protein sequence ID" value="KAA0892167.1"/>
    <property type="molecule type" value="Genomic_DNA"/>
</dbReference>
<keyword evidence="3" id="KW-1185">Reference proteome</keyword>
<sequence>MSDDEKGISAGTVMVSFLAGAALGAGLALLYAPKSGKEMRETIADLTEDAVDKIKEYAKDAQDKIKTAIEDGKETIVEKKSILASAIEAGREAMHKEKERTSAS</sequence>
<organism evidence="2 3">
    <name type="scientific">Oryzomonas rubra</name>
    <dbReference type="NCBI Taxonomy" id="2509454"/>
    <lineage>
        <taxon>Bacteria</taxon>
        <taxon>Pseudomonadati</taxon>
        <taxon>Thermodesulfobacteriota</taxon>
        <taxon>Desulfuromonadia</taxon>
        <taxon>Geobacterales</taxon>
        <taxon>Geobacteraceae</taxon>
        <taxon>Oryzomonas</taxon>
    </lineage>
</organism>
<dbReference type="PANTHER" id="PTHR35792">
    <property type="entry name" value="GENERAL STRESS PROTEIN"/>
    <property type="match status" value="1"/>
</dbReference>
<comment type="caution">
    <text evidence="2">The sequence shown here is derived from an EMBL/GenBank/DDBJ whole genome shotgun (WGS) entry which is preliminary data.</text>
</comment>
<feature type="transmembrane region" description="Helical" evidence="1">
    <location>
        <begin position="12"/>
        <end position="32"/>
    </location>
</feature>
<dbReference type="PANTHER" id="PTHR35792:SF2">
    <property type="entry name" value="GENERAL STRESS PROTEIN"/>
    <property type="match status" value="1"/>
</dbReference>